<keyword evidence="2" id="KW-1185">Reference proteome</keyword>
<protein>
    <recommendedName>
        <fullName evidence="3">Polyprenyl synthetase</fullName>
    </recommendedName>
</protein>
<gene>
    <name evidence="1" type="ORF">GCM10009021_28870</name>
</gene>
<dbReference type="Proteomes" id="UP000608850">
    <property type="component" value="Unassembled WGS sequence"/>
</dbReference>
<organism evidence="1 2">
    <name type="scientific">Halarchaeum nitratireducens</name>
    <dbReference type="NCBI Taxonomy" id="489913"/>
    <lineage>
        <taxon>Archaea</taxon>
        <taxon>Methanobacteriati</taxon>
        <taxon>Methanobacteriota</taxon>
        <taxon>Stenosarchaea group</taxon>
        <taxon>Halobacteria</taxon>
        <taxon>Halobacteriales</taxon>
        <taxon>Halobacteriaceae</taxon>
    </lineage>
</organism>
<name>A0A830GED3_9EURY</name>
<sequence length="249" mass="26542">MTDTTGDIERELERVLPEAGTEHQPDIGEPFAADYWYGELSLHVHDTLADTHHDGAATAAAGVECLRAYIRLRSQLLVQLHDDVAHSFTADPTHTLLASDQLYAAAYAALARSGGPVSLFDAVTCTSQCITGALSTHYTDPETASSPGSLVDGTMGALGEAAATIGAILADATDAQHESVRLLGRGLGALEFIRRTDDLEPQDRHVVLPDADESGLDVYADDRRADVLGALDDLDDTVDVRDLRALVPR</sequence>
<evidence type="ECO:0000313" key="1">
    <source>
        <dbReference type="EMBL" id="GGN25191.1"/>
    </source>
</evidence>
<reference evidence="1 2" key="1">
    <citation type="journal article" date="2019" name="Int. J. Syst. Evol. Microbiol.">
        <title>The Global Catalogue of Microorganisms (GCM) 10K type strain sequencing project: providing services to taxonomists for standard genome sequencing and annotation.</title>
        <authorList>
            <consortium name="The Broad Institute Genomics Platform"/>
            <consortium name="The Broad Institute Genome Sequencing Center for Infectious Disease"/>
            <person name="Wu L."/>
            <person name="Ma J."/>
        </authorList>
    </citation>
    <scope>NUCLEOTIDE SEQUENCE [LARGE SCALE GENOMIC DNA]</scope>
    <source>
        <strain evidence="1 2">JCM 16331</strain>
    </source>
</reference>
<dbReference type="Gene3D" id="1.10.600.10">
    <property type="entry name" value="Farnesyl Diphosphate Synthase"/>
    <property type="match status" value="1"/>
</dbReference>
<proteinExistence type="predicted"/>
<accession>A0A830GED3</accession>
<dbReference type="InterPro" id="IPR008949">
    <property type="entry name" value="Isoprenoid_synthase_dom_sf"/>
</dbReference>
<dbReference type="EMBL" id="BMOQ01000009">
    <property type="protein sequence ID" value="GGN25191.1"/>
    <property type="molecule type" value="Genomic_DNA"/>
</dbReference>
<dbReference type="SUPFAM" id="SSF48576">
    <property type="entry name" value="Terpenoid synthases"/>
    <property type="match status" value="1"/>
</dbReference>
<evidence type="ECO:0008006" key="3">
    <source>
        <dbReference type="Google" id="ProtNLM"/>
    </source>
</evidence>
<dbReference type="OrthoDB" id="202855at2157"/>
<dbReference type="AlphaFoldDB" id="A0A830GED3"/>
<dbReference type="RefSeq" id="WP_188879885.1">
    <property type="nucleotide sequence ID" value="NZ_BMOQ01000009.1"/>
</dbReference>
<comment type="caution">
    <text evidence="1">The sequence shown here is derived from an EMBL/GenBank/DDBJ whole genome shotgun (WGS) entry which is preliminary data.</text>
</comment>
<evidence type="ECO:0000313" key="2">
    <source>
        <dbReference type="Proteomes" id="UP000608850"/>
    </source>
</evidence>